<accession>A0A1I3KGH6</accession>
<keyword evidence="3" id="KW-1185">Reference proteome</keyword>
<reference evidence="3" key="1">
    <citation type="submission" date="2016-10" db="EMBL/GenBank/DDBJ databases">
        <authorList>
            <person name="Varghese N."/>
            <person name="Submissions S."/>
        </authorList>
    </citation>
    <scope>NUCLEOTIDE SEQUENCE [LARGE SCALE GENOMIC DNA]</scope>
    <source>
        <strain evidence="3">DSM 26471</strain>
    </source>
</reference>
<dbReference type="InterPro" id="IPR009506">
    <property type="entry name" value="YjiS-like"/>
</dbReference>
<protein>
    <recommendedName>
        <fullName evidence="1">YjiS-like domain-containing protein</fullName>
    </recommendedName>
</protein>
<dbReference type="STRING" id="588602.SAMN04487991_0682"/>
<evidence type="ECO:0000259" key="1">
    <source>
        <dbReference type="Pfam" id="PF06568"/>
    </source>
</evidence>
<dbReference type="RefSeq" id="WP_090057278.1">
    <property type="nucleotide sequence ID" value="NZ_FORH01000001.1"/>
</dbReference>
<name>A0A1I3KGH6_9RHOB</name>
<sequence length="75" mass="8211">MATFNQHLAARPSLFDGLNARFNALRSAVQHGLAQRAEANRVFAELAVMTDAELSDIGISRNSIRDIAREAGRMV</sequence>
<evidence type="ECO:0000313" key="3">
    <source>
        <dbReference type="Proteomes" id="UP000199630"/>
    </source>
</evidence>
<gene>
    <name evidence="2" type="ORF">SAMN04487991_0682</name>
</gene>
<dbReference type="AlphaFoldDB" id="A0A1I3KGH6"/>
<dbReference type="EMBL" id="FORH01000001">
    <property type="protein sequence ID" value="SFI71504.1"/>
    <property type="molecule type" value="Genomic_DNA"/>
</dbReference>
<proteinExistence type="predicted"/>
<organism evidence="2 3">
    <name type="scientific">Celeribacter neptunius</name>
    <dbReference type="NCBI Taxonomy" id="588602"/>
    <lineage>
        <taxon>Bacteria</taxon>
        <taxon>Pseudomonadati</taxon>
        <taxon>Pseudomonadota</taxon>
        <taxon>Alphaproteobacteria</taxon>
        <taxon>Rhodobacterales</taxon>
        <taxon>Roseobacteraceae</taxon>
        <taxon>Celeribacter</taxon>
    </lineage>
</organism>
<dbReference type="Pfam" id="PF06568">
    <property type="entry name" value="YjiS-like"/>
    <property type="match status" value="1"/>
</dbReference>
<dbReference type="Proteomes" id="UP000199630">
    <property type="component" value="Unassembled WGS sequence"/>
</dbReference>
<feature type="domain" description="YjiS-like" evidence="1">
    <location>
        <begin position="33"/>
        <end position="61"/>
    </location>
</feature>
<dbReference type="OrthoDB" id="8244198at2"/>
<evidence type="ECO:0000313" key="2">
    <source>
        <dbReference type="EMBL" id="SFI71504.1"/>
    </source>
</evidence>